<name>C1CX46_DEIDV</name>
<evidence type="ECO:0008006" key="4">
    <source>
        <dbReference type="Google" id="ProtNLM"/>
    </source>
</evidence>
<reference evidence="2 3" key="1">
    <citation type="journal article" date="2009" name="PLoS Genet.">
        <title>Alliance of proteomics and genomics to unravel the specificities of Sahara bacterium Deinococcus deserti.</title>
        <authorList>
            <person name="de Groot A."/>
            <person name="Dulermo R."/>
            <person name="Ortet P."/>
            <person name="Blanchard L."/>
            <person name="Guerin P."/>
            <person name="Fernandez B."/>
            <person name="Vacherie B."/>
            <person name="Dossat C."/>
            <person name="Jolivet E."/>
            <person name="Siguier P."/>
            <person name="Chandler M."/>
            <person name="Barakat M."/>
            <person name="Dedieu A."/>
            <person name="Barbe V."/>
            <person name="Heulin T."/>
            <person name="Sommer S."/>
            <person name="Achouak W."/>
            <person name="Armengaud J."/>
        </authorList>
    </citation>
    <scope>NUCLEOTIDE SEQUENCE [LARGE SCALE GENOMIC DNA]</scope>
    <source>
        <strain evidence="3">DSM 17065 / CIP 109153 / LMG 22923 / VCD115</strain>
    </source>
</reference>
<evidence type="ECO:0000313" key="3">
    <source>
        <dbReference type="Proteomes" id="UP000002208"/>
    </source>
</evidence>
<feature type="signal peptide" evidence="1">
    <location>
        <begin position="1"/>
        <end position="17"/>
    </location>
</feature>
<feature type="chain" id="PRO_5002908081" description="SCP domain-containing protein" evidence="1">
    <location>
        <begin position="18"/>
        <end position="179"/>
    </location>
</feature>
<dbReference type="EMBL" id="CP001114">
    <property type="protein sequence ID" value="ACO46763.2"/>
    <property type="molecule type" value="Genomic_DNA"/>
</dbReference>
<protein>
    <recommendedName>
        <fullName evidence="4">SCP domain-containing protein</fullName>
    </recommendedName>
</protein>
<proteinExistence type="predicted"/>
<sequence length="179" mass="20528">MRKVTFCLMFIGAMVLATLDSTTSATSTDAKLSMAAKDYCQTFTKRDHSNYKILTNMWASADLKVRYVDIQSPKSYQYIVVNPKQTALESNTYYTTVVRSIEQWTERVYEVQMERQSQAWASRNKSISSLSWRYSEALNALFYIWVTDGHDLRFGGTSILKKNGKGYMECTLAMTLNPL</sequence>
<evidence type="ECO:0000313" key="2">
    <source>
        <dbReference type="EMBL" id="ACO46763.2"/>
    </source>
</evidence>
<dbReference type="HOGENOM" id="CLU_1501138_0_0_0"/>
<keyword evidence="3" id="KW-1185">Reference proteome</keyword>
<dbReference type="Proteomes" id="UP000002208">
    <property type="component" value="Chromosome"/>
</dbReference>
<gene>
    <name evidence="2" type="ordered locus">Deide_17823</name>
</gene>
<dbReference type="KEGG" id="ddr:Deide_17823"/>
<organism evidence="2 3">
    <name type="scientific">Deinococcus deserti (strain DSM 17065 / CIP 109153 / LMG 22923 / VCD115)</name>
    <dbReference type="NCBI Taxonomy" id="546414"/>
    <lineage>
        <taxon>Bacteria</taxon>
        <taxon>Thermotogati</taxon>
        <taxon>Deinococcota</taxon>
        <taxon>Deinococci</taxon>
        <taxon>Deinococcales</taxon>
        <taxon>Deinococcaceae</taxon>
        <taxon>Deinococcus</taxon>
    </lineage>
</organism>
<keyword evidence="1" id="KW-0732">Signal</keyword>
<evidence type="ECO:0000256" key="1">
    <source>
        <dbReference type="SAM" id="SignalP"/>
    </source>
</evidence>
<accession>C1CX46</accession>
<dbReference type="AlphaFoldDB" id="C1CX46"/>
<dbReference type="PaxDb" id="546414-Deide_17823"/>
<dbReference type="RefSeq" id="WP_041227221.1">
    <property type="nucleotide sequence ID" value="NC_012526.1"/>
</dbReference>